<comment type="caution">
    <text evidence="3">The sequence shown here is derived from an EMBL/GenBank/DDBJ whole genome shotgun (WGS) entry which is preliminary data.</text>
</comment>
<dbReference type="PANTHER" id="PTHR37951">
    <property type="entry name" value="CYTOPLASMIC PROTEIN-RELATED"/>
    <property type="match status" value="1"/>
</dbReference>
<dbReference type="EMBL" id="JAFMPP010000006">
    <property type="protein sequence ID" value="MBO0662657.1"/>
    <property type="molecule type" value="Genomic_DNA"/>
</dbReference>
<dbReference type="InterPro" id="IPR017740">
    <property type="entry name" value="TssA-like"/>
</dbReference>
<dbReference type="AlphaFoldDB" id="A0A939G007"/>
<dbReference type="NCBIfam" id="TIGR03363">
    <property type="entry name" value="VI_chp_8"/>
    <property type="match status" value="1"/>
</dbReference>
<proteinExistence type="predicted"/>
<dbReference type="RefSeq" id="WP_207257448.1">
    <property type="nucleotide sequence ID" value="NZ_JAFMPP010000006.1"/>
</dbReference>
<gene>
    <name evidence="3" type="primary">tssA</name>
    <name evidence="3" type="ORF">J1C48_08715</name>
</gene>
<organism evidence="3 4">
    <name type="scientific">Jiella flava</name>
    <dbReference type="NCBI Taxonomy" id="2816857"/>
    <lineage>
        <taxon>Bacteria</taxon>
        <taxon>Pseudomonadati</taxon>
        <taxon>Pseudomonadota</taxon>
        <taxon>Alphaproteobacteria</taxon>
        <taxon>Hyphomicrobiales</taxon>
        <taxon>Aurantimonadaceae</taxon>
        <taxon>Jiella</taxon>
    </lineage>
</organism>
<feature type="compositionally biased region" description="Low complexity" evidence="1">
    <location>
        <begin position="272"/>
        <end position="298"/>
    </location>
</feature>
<keyword evidence="4" id="KW-1185">Reference proteome</keyword>
<feature type="region of interest" description="Disordered" evidence="1">
    <location>
        <begin position="252"/>
        <end position="298"/>
    </location>
</feature>
<reference evidence="3" key="1">
    <citation type="submission" date="2021-03" db="EMBL/GenBank/DDBJ databases">
        <title>Whole genome sequence of Jiella sp. CQZ9-1.</title>
        <authorList>
            <person name="Tuo L."/>
        </authorList>
    </citation>
    <scope>NUCLEOTIDE SEQUENCE</scope>
    <source>
        <strain evidence="3">CQZ9-1</strain>
    </source>
</reference>
<feature type="domain" description="ImpA N-terminal" evidence="2">
    <location>
        <begin position="11"/>
        <end position="136"/>
    </location>
</feature>
<accession>A0A939G007</accession>
<evidence type="ECO:0000313" key="3">
    <source>
        <dbReference type="EMBL" id="MBO0662657.1"/>
    </source>
</evidence>
<evidence type="ECO:0000256" key="1">
    <source>
        <dbReference type="SAM" id="MobiDB-lite"/>
    </source>
</evidence>
<name>A0A939G007_9HYPH</name>
<dbReference type="Pfam" id="PF06812">
    <property type="entry name" value="ImpA_N"/>
    <property type="match status" value="1"/>
</dbReference>
<dbReference type="PANTHER" id="PTHR37951:SF1">
    <property type="entry name" value="TYPE VI SECRETION SYSTEM COMPONENT TSSA1"/>
    <property type="match status" value="1"/>
</dbReference>
<evidence type="ECO:0000259" key="2">
    <source>
        <dbReference type="Pfam" id="PF06812"/>
    </source>
</evidence>
<evidence type="ECO:0000313" key="4">
    <source>
        <dbReference type="Proteomes" id="UP000664122"/>
    </source>
</evidence>
<protein>
    <submittedName>
        <fullName evidence="3">Type VI secretion system protein TssA</fullName>
    </submittedName>
</protein>
<dbReference type="InterPro" id="IPR010657">
    <property type="entry name" value="ImpA_N"/>
</dbReference>
<dbReference type="Proteomes" id="UP000664122">
    <property type="component" value="Unassembled WGS sequence"/>
</dbReference>
<sequence length="383" mass="41133">MVAIEIADLLQGLQDDNGCGENPRLGETSRSLYYSLKDARNAARADERATLPGDQIRVSASWQEVNRLATTILTEHGQDIEVLAWLAEAQLRLGGFDGLRDVFDVMEVLFRERWDQLHSIDDEELEDKVAPIAGLNGVGVEGSLIQPIRLAPLVPSGNFGQFSLWDYQMSQRAGETNRHDELMEAIAEAGSEVMARHHQIIVECAATCERISALLEERCGQDAPPTSKIVAAIKEVAAAVRVLAGIEATPEPVVGPAASARPRSANGHDDIPAAPTTDEASAPAASPPSEAAPQPSPATLPVSALVIKSRDEAFQVLAAVARYFRYAEPHSPIAASIDTMVRRGRMDFADLLSELLPDTGVRHQVLTAAGIQPPRPDGSGNPQ</sequence>